<comment type="similarity">
    <text evidence="1">Belongs to the N(4)/N(6)-methyltransferase family.</text>
</comment>
<dbReference type="EMBL" id="LAZR01013744">
    <property type="protein sequence ID" value="KKM20539.1"/>
    <property type="molecule type" value="Genomic_DNA"/>
</dbReference>
<keyword evidence="2" id="KW-0489">Methyltransferase</keyword>
<dbReference type="InterPro" id="IPR001091">
    <property type="entry name" value="RM_Methyltransferase"/>
</dbReference>
<keyword evidence="3" id="KW-0808">Transferase</keyword>
<dbReference type="PRINTS" id="PR00508">
    <property type="entry name" value="S21N4MTFRASE"/>
</dbReference>
<proteinExistence type="inferred from homology"/>
<dbReference type="GO" id="GO:0008170">
    <property type="term" value="F:N-methyltransferase activity"/>
    <property type="evidence" value="ECO:0007669"/>
    <property type="project" value="InterPro"/>
</dbReference>
<dbReference type="PANTHER" id="PTHR13370:SF24">
    <property type="entry name" value="TYPE III RESTRICTION-MODIFICATION ENZYME STYLTI MOD SUBUNIT"/>
    <property type="match status" value="1"/>
</dbReference>
<dbReference type="InterPro" id="IPR002052">
    <property type="entry name" value="DNA_methylase_N6_adenine_CS"/>
</dbReference>
<evidence type="ECO:0000256" key="2">
    <source>
        <dbReference type="ARBA" id="ARBA00022603"/>
    </source>
</evidence>
<reference evidence="5" key="1">
    <citation type="journal article" date="2015" name="Nature">
        <title>Complex archaea that bridge the gap between prokaryotes and eukaryotes.</title>
        <authorList>
            <person name="Spang A."/>
            <person name="Saw J.H."/>
            <person name="Jorgensen S.L."/>
            <person name="Zaremba-Niedzwiedzka K."/>
            <person name="Martijn J."/>
            <person name="Lind A.E."/>
            <person name="van Eijk R."/>
            <person name="Schleper C."/>
            <person name="Guy L."/>
            <person name="Ettema T.J."/>
        </authorList>
    </citation>
    <scope>NUCLEOTIDE SEQUENCE</scope>
</reference>
<protein>
    <recommendedName>
        <fullName evidence="4">DNA methylase N-4/N-6 domain-containing protein</fullName>
    </recommendedName>
</protein>
<comment type="caution">
    <text evidence="5">The sequence shown here is derived from an EMBL/GenBank/DDBJ whole genome shotgun (WGS) entry which is preliminary data.</text>
</comment>
<dbReference type="GO" id="GO:0003677">
    <property type="term" value="F:DNA binding"/>
    <property type="evidence" value="ECO:0007669"/>
    <property type="project" value="InterPro"/>
</dbReference>
<dbReference type="Gene3D" id="3.40.50.150">
    <property type="entry name" value="Vaccinia Virus protein VP39"/>
    <property type="match status" value="1"/>
</dbReference>
<dbReference type="InterPro" id="IPR029063">
    <property type="entry name" value="SAM-dependent_MTases_sf"/>
</dbReference>
<sequence length="402" mass="46544">MANSKTRYDFKPDTIYCGDNLKVLMDFPAESVDLIYIDPPFFTSKKYQVIWGDAQEKRMFNDVWKIGIQTYKSFMRRRIKQLWRVLKSTGSFYLHCDYHANAHLRIMCNAMFGAKNFRNEIIWHYPNRWTNVSKNFQRNYDTILFYTKTKNNTFNTQYTPLKESSIKRYDKTDENGRKYANLIHKGTRYKKYLDESKGRAIGDVWKINILGSNSKERLGYPTQKPEALLERIILTSSNEGDIVLDMFCGTGTTLAVAKKLNRKFIGVDFSHTACTLMAERIKYPMGDIIGMPMTFEDVKKMKPFEFQNWACRRFGGISNPKKVADGGIDGWKSGVPIEVKQHNVGSPAVKKFITVIQQSPEHNKGYMIGYKFTKGAKEGKAWAKEDLDIDIEFIKVDVLLKG</sequence>
<dbReference type="PROSITE" id="PS00092">
    <property type="entry name" value="N6_MTASE"/>
    <property type="match status" value="1"/>
</dbReference>
<dbReference type="GO" id="GO:0032259">
    <property type="term" value="P:methylation"/>
    <property type="evidence" value="ECO:0007669"/>
    <property type="project" value="UniProtKB-KW"/>
</dbReference>
<organism evidence="5">
    <name type="scientific">marine sediment metagenome</name>
    <dbReference type="NCBI Taxonomy" id="412755"/>
    <lineage>
        <taxon>unclassified sequences</taxon>
        <taxon>metagenomes</taxon>
        <taxon>ecological metagenomes</taxon>
    </lineage>
</organism>
<evidence type="ECO:0000259" key="4">
    <source>
        <dbReference type="Pfam" id="PF01555"/>
    </source>
</evidence>
<gene>
    <name evidence="5" type="ORF">LCGC14_1644440</name>
</gene>
<feature type="domain" description="DNA methylase N-4/N-6" evidence="4">
    <location>
        <begin position="32"/>
        <end position="277"/>
    </location>
</feature>
<evidence type="ECO:0000256" key="1">
    <source>
        <dbReference type="ARBA" id="ARBA00006594"/>
    </source>
</evidence>
<accession>A0A0F9IL96</accession>
<dbReference type="InterPro" id="IPR002941">
    <property type="entry name" value="DNA_methylase_N4/N6"/>
</dbReference>
<dbReference type="PANTHER" id="PTHR13370">
    <property type="entry name" value="RNA METHYLASE-RELATED"/>
    <property type="match status" value="1"/>
</dbReference>
<dbReference type="Pfam" id="PF01555">
    <property type="entry name" value="N6_N4_Mtase"/>
    <property type="match status" value="1"/>
</dbReference>
<dbReference type="SUPFAM" id="SSF53335">
    <property type="entry name" value="S-adenosyl-L-methionine-dependent methyltransferases"/>
    <property type="match status" value="1"/>
</dbReference>
<dbReference type="GO" id="GO:0005737">
    <property type="term" value="C:cytoplasm"/>
    <property type="evidence" value="ECO:0007669"/>
    <property type="project" value="TreeGrafter"/>
</dbReference>
<dbReference type="AlphaFoldDB" id="A0A0F9IL96"/>
<name>A0A0F9IL96_9ZZZZ</name>
<evidence type="ECO:0000256" key="3">
    <source>
        <dbReference type="ARBA" id="ARBA00022679"/>
    </source>
</evidence>
<evidence type="ECO:0000313" key="5">
    <source>
        <dbReference type="EMBL" id="KKM20539.1"/>
    </source>
</evidence>